<dbReference type="KEGG" id="tim:GMBLW1_44700"/>
<evidence type="ECO:0000313" key="2">
    <source>
        <dbReference type="Proteomes" id="UP000464378"/>
    </source>
</evidence>
<dbReference type="AlphaFoldDB" id="A0A6C2YU97"/>
<dbReference type="InParanoid" id="A0A6C2YU97"/>
<organism evidence="1">
    <name type="scientific">Tuwongella immobilis</name>
    <dbReference type="NCBI Taxonomy" id="692036"/>
    <lineage>
        <taxon>Bacteria</taxon>
        <taxon>Pseudomonadati</taxon>
        <taxon>Planctomycetota</taxon>
        <taxon>Planctomycetia</taxon>
        <taxon>Gemmatales</taxon>
        <taxon>Gemmataceae</taxon>
        <taxon>Tuwongella</taxon>
    </lineage>
</organism>
<reference evidence="1" key="1">
    <citation type="submission" date="2019-04" db="EMBL/GenBank/DDBJ databases">
        <authorList>
            <consortium name="Science for Life Laboratories"/>
        </authorList>
    </citation>
    <scope>NUCLEOTIDE SEQUENCE</scope>
    <source>
        <strain evidence="1">MBLW1</strain>
    </source>
</reference>
<dbReference type="EMBL" id="LR586016">
    <property type="protein sequence ID" value="VIP04723.1"/>
    <property type="molecule type" value="Genomic_DNA"/>
</dbReference>
<dbReference type="Proteomes" id="UP000464378">
    <property type="component" value="Chromosome"/>
</dbReference>
<sequence>MRRGAIDTLIVPRDQPSHDGAARSMFQQENVCGWQAISTRPNPDFHGGF</sequence>
<dbReference type="EMBL" id="LR593887">
    <property type="protein sequence ID" value="VTS06805.1"/>
    <property type="molecule type" value="Genomic_DNA"/>
</dbReference>
<gene>
    <name evidence="1" type="ORF">GMBLW1_44700</name>
</gene>
<protein>
    <submittedName>
        <fullName evidence="1">Uncharacterized protein</fullName>
    </submittedName>
</protein>
<evidence type="ECO:0000313" key="1">
    <source>
        <dbReference type="EMBL" id="VIP04723.1"/>
    </source>
</evidence>
<accession>A0A6C2YU97</accession>
<keyword evidence="2" id="KW-1185">Reference proteome</keyword>
<name>A0A6C2YU97_9BACT</name>
<proteinExistence type="predicted"/>